<accession>A0A453KVX4</accession>
<keyword evidence="2" id="KW-1185">Reference proteome</keyword>
<dbReference type="AlphaFoldDB" id="A0A453KVX4"/>
<sequence length="74" mass="8597">MLEAGIFDVGVILHLKSLVGKMARTSILMAMEDFYAVHRNYTTKLVLHIRDSNGDNMREVGRWTRWTTEPLRSF</sequence>
<dbReference type="EnsemblPlants" id="AET5Gv20529500.4">
    <property type="protein sequence ID" value="AET5Gv20529500.4"/>
    <property type="gene ID" value="AET5Gv20529500"/>
</dbReference>
<name>A0A453KVX4_AEGTS</name>
<dbReference type="InterPro" id="IPR015683">
    <property type="entry name" value="Ionotropic_Glu_rcpt"/>
</dbReference>
<dbReference type="PANTHER" id="PTHR34836:SF1">
    <property type="entry name" value="OS09G0428600 PROTEIN"/>
    <property type="match status" value="1"/>
</dbReference>
<evidence type="ECO:0000313" key="1">
    <source>
        <dbReference type="EnsemblPlants" id="AET5Gv20529500.4"/>
    </source>
</evidence>
<reference evidence="1" key="3">
    <citation type="journal article" date="2017" name="Nature">
        <title>Genome sequence of the progenitor of the wheat D genome Aegilops tauschii.</title>
        <authorList>
            <person name="Luo M.C."/>
            <person name="Gu Y.Q."/>
            <person name="Puiu D."/>
            <person name="Wang H."/>
            <person name="Twardziok S.O."/>
            <person name="Deal K.R."/>
            <person name="Huo N."/>
            <person name="Zhu T."/>
            <person name="Wang L."/>
            <person name="Wang Y."/>
            <person name="McGuire P.E."/>
            <person name="Liu S."/>
            <person name="Long H."/>
            <person name="Ramasamy R.K."/>
            <person name="Rodriguez J.C."/>
            <person name="Van S.L."/>
            <person name="Yuan L."/>
            <person name="Wang Z."/>
            <person name="Xia Z."/>
            <person name="Xiao L."/>
            <person name="Anderson O.D."/>
            <person name="Ouyang S."/>
            <person name="Liang Y."/>
            <person name="Zimin A.V."/>
            <person name="Pertea G."/>
            <person name="Qi P."/>
            <person name="Bennetzen J.L."/>
            <person name="Dai X."/>
            <person name="Dawson M.W."/>
            <person name="Muller H.G."/>
            <person name="Kugler K."/>
            <person name="Rivarola-Duarte L."/>
            <person name="Spannagl M."/>
            <person name="Mayer K.F.X."/>
            <person name="Lu F.H."/>
            <person name="Bevan M.W."/>
            <person name="Leroy P."/>
            <person name="Li P."/>
            <person name="You F.M."/>
            <person name="Sun Q."/>
            <person name="Liu Z."/>
            <person name="Lyons E."/>
            <person name="Wicker T."/>
            <person name="Salzberg S.L."/>
            <person name="Devos K.M."/>
            <person name="Dvorak J."/>
        </authorList>
    </citation>
    <scope>NUCLEOTIDE SEQUENCE [LARGE SCALE GENOMIC DNA]</scope>
    <source>
        <strain evidence="1">cv. AL8/78</strain>
    </source>
</reference>
<protein>
    <submittedName>
        <fullName evidence="1">Uncharacterized protein</fullName>
    </submittedName>
</protein>
<dbReference type="PANTHER" id="PTHR34836">
    <property type="entry name" value="OS06G0188250 PROTEIN"/>
    <property type="match status" value="1"/>
</dbReference>
<dbReference type="Proteomes" id="UP000015105">
    <property type="component" value="Chromosome 5D"/>
</dbReference>
<dbReference type="Gramene" id="AET5Gv20529500.4">
    <property type="protein sequence ID" value="AET5Gv20529500.4"/>
    <property type="gene ID" value="AET5Gv20529500"/>
</dbReference>
<reference evidence="1" key="5">
    <citation type="journal article" date="2021" name="G3 (Bethesda)">
        <title>Aegilops tauschii genome assembly Aet v5.0 features greater sequence contiguity and improved annotation.</title>
        <authorList>
            <person name="Wang L."/>
            <person name="Zhu T."/>
            <person name="Rodriguez J.C."/>
            <person name="Deal K.R."/>
            <person name="Dubcovsky J."/>
            <person name="McGuire P.E."/>
            <person name="Lux T."/>
            <person name="Spannagl M."/>
            <person name="Mayer K.F.X."/>
            <person name="Baldrich P."/>
            <person name="Meyers B.C."/>
            <person name="Huo N."/>
            <person name="Gu Y.Q."/>
            <person name="Zhou H."/>
            <person name="Devos K.M."/>
            <person name="Bennetzen J.L."/>
            <person name="Unver T."/>
            <person name="Budak H."/>
            <person name="Gulick P.J."/>
            <person name="Galiba G."/>
            <person name="Kalapos B."/>
            <person name="Nelson D.R."/>
            <person name="Li P."/>
            <person name="You F.M."/>
            <person name="Luo M.C."/>
            <person name="Dvorak J."/>
        </authorList>
    </citation>
    <scope>NUCLEOTIDE SEQUENCE [LARGE SCALE GENOMIC DNA]</scope>
    <source>
        <strain evidence="1">cv. AL8/78</strain>
    </source>
</reference>
<reference evidence="2" key="1">
    <citation type="journal article" date="2014" name="Science">
        <title>Ancient hybridizations among the ancestral genomes of bread wheat.</title>
        <authorList>
            <consortium name="International Wheat Genome Sequencing Consortium,"/>
            <person name="Marcussen T."/>
            <person name="Sandve S.R."/>
            <person name="Heier L."/>
            <person name="Spannagl M."/>
            <person name="Pfeifer M."/>
            <person name="Jakobsen K.S."/>
            <person name="Wulff B.B."/>
            <person name="Steuernagel B."/>
            <person name="Mayer K.F."/>
            <person name="Olsen O.A."/>
        </authorList>
    </citation>
    <scope>NUCLEOTIDE SEQUENCE [LARGE SCALE GENOMIC DNA]</scope>
    <source>
        <strain evidence="2">cv. AL8/78</strain>
    </source>
</reference>
<evidence type="ECO:0000313" key="2">
    <source>
        <dbReference type="Proteomes" id="UP000015105"/>
    </source>
</evidence>
<proteinExistence type="predicted"/>
<reference evidence="1" key="4">
    <citation type="submission" date="2019-03" db="UniProtKB">
        <authorList>
            <consortium name="EnsemblPlants"/>
        </authorList>
    </citation>
    <scope>IDENTIFICATION</scope>
</reference>
<organism evidence="1 2">
    <name type="scientific">Aegilops tauschii subsp. strangulata</name>
    <name type="common">Goatgrass</name>
    <dbReference type="NCBI Taxonomy" id="200361"/>
    <lineage>
        <taxon>Eukaryota</taxon>
        <taxon>Viridiplantae</taxon>
        <taxon>Streptophyta</taxon>
        <taxon>Embryophyta</taxon>
        <taxon>Tracheophyta</taxon>
        <taxon>Spermatophyta</taxon>
        <taxon>Magnoliopsida</taxon>
        <taxon>Liliopsida</taxon>
        <taxon>Poales</taxon>
        <taxon>Poaceae</taxon>
        <taxon>BOP clade</taxon>
        <taxon>Pooideae</taxon>
        <taxon>Triticodae</taxon>
        <taxon>Triticeae</taxon>
        <taxon>Triticinae</taxon>
        <taxon>Aegilops</taxon>
    </lineage>
</organism>
<reference evidence="2" key="2">
    <citation type="journal article" date="2017" name="Nat. Plants">
        <title>The Aegilops tauschii genome reveals multiple impacts of transposons.</title>
        <authorList>
            <person name="Zhao G."/>
            <person name="Zou C."/>
            <person name="Li K."/>
            <person name="Wang K."/>
            <person name="Li T."/>
            <person name="Gao L."/>
            <person name="Zhang X."/>
            <person name="Wang H."/>
            <person name="Yang Z."/>
            <person name="Liu X."/>
            <person name="Jiang W."/>
            <person name="Mao L."/>
            <person name="Kong X."/>
            <person name="Jiao Y."/>
            <person name="Jia J."/>
        </authorList>
    </citation>
    <scope>NUCLEOTIDE SEQUENCE [LARGE SCALE GENOMIC DNA]</scope>
    <source>
        <strain evidence="2">cv. AL8/78</strain>
    </source>
</reference>